<feature type="region of interest" description="Disordered" evidence="1">
    <location>
        <begin position="53"/>
        <end position="75"/>
    </location>
</feature>
<dbReference type="AlphaFoldDB" id="A0AAD7AM64"/>
<evidence type="ECO:0000313" key="3">
    <source>
        <dbReference type="Proteomes" id="UP001218218"/>
    </source>
</evidence>
<accession>A0AAD7AM64</accession>
<evidence type="ECO:0000256" key="1">
    <source>
        <dbReference type="SAM" id="MobiDB-lite"/>
    </source>
</evidence>
<proteinExistence type="predicted"/>
<comment type="caution">
    <text evidence="2">The sequence shown here is derived from an EMBL/GenBank/DDBJ whole genome shotgun (WGS) entry which is preliminary data.</text>
</comment>
<sequence length="262" mass="28148">MLTIHSEPSSKHSPPRASTSPSPPTALCYQTEVFTASHSPIAASSESSVASVFSPGSSGHSKGGKDAREKAGAVVGGDTPEADGVKLLLHLLFSSFVPFLAASLSTSRSLSRLCLPSHQYNVALTILAGIHLTTSSAFKETAYSTSTYIIRVPPFLLDLLRASGPLYIGQFRHRDTDILPQTCTHHRRLILWVVFSLNTCSPGSQRARRDPTAVTLLASRSPRAVHPLTPLDPYPYSSKTVLKCASRRLSGRQAEGWTGVLE</sequence>
<dbReference type="EMBL" id="JARIHO010000004">
    <property type="protein sequence ID" value="KAJ7362747.1"/>
    <property type="molecule type" value="Genomic_DNA"/>
</dbReference>
<feature type="region of interest" description="Disordered" evidence="1">
    <location>
        <begin position="1"/>
        <end position="26"/>
    </location>
</feature>
<keyword evidence="3" id="KW-1185">Reference proteome</keyword>
<dbReference type="Proteomes" id="UP001218218">
    <property type="component" value="Unassembled WGS sequence"/>
</dbReference>
<reference evidence="2" key="1">
    <citation type="submission" date="2023-03" db="EMBL/GenBank/DDBJ databases">
        <title>Massive genome expansion in bonnet fungi (Mycena s.s.) driven by repeated elements and novel gene families across ecological guilds.</title>
        <authorList>
            <consortium name="Lawrence Berkeley National Laboratory"/>
            <person name="Harder C.B."/>
            <person name="Miyauchi S."/>
            <person name="Viragh M."/>
            <person name="Kuo A."/>
            <person name="Thoen E."/>
            <person name="Andreopoulos B."/>
            <person name="Lu D."/>
            <person name="Skrede I."/>
            <person name="Drula E."/>
            <person name="Henrissat B."/>
            <person name="Morin E."/>
            <person name="Kohler A."/>
            <person name="Barry K."/>
            <person name="LaButti K."/>
            <person name="Morin E."/>
            <person name="Salamov A."/>
            <person name="Lipzen A."/>
            <person name="Mereny Z."/>
            <person name="Hegedus B."/>
            <person name="Baldrian P."/>
            <person name="Stursova M."/>
            <person name="Weitz H."/>
            <person name="Taylor A."/>
            <person name="Grigoriev I.V."/>
            <person name="Nagy L.G."/>
            <person name="Martin F."/>
            <person name="Kauserud H."/>
        </authorList>
    </citation>
    <scope>NUCLEOTIDE SEQUENCE</scope>
    <source>
        <strain evidence="2">CBHHK002</strain>
    </source>
</reference>
<protein>
    <submittedName>
        <fullName evidence="2">Uncharacterized protein</fullName>
    </submittedName>
</protein>
<organism evidence="2 3">
    <name type="scientific">Mycena albidolilacea</name>
    <dbReference type="NCBI Taxonomy" id="1033008"/>
    <lineage>
        <taxon>Eukaryota</taxon>
        <taxon>Fungi</taxon>
        <taxon>Dikarya</taxon>
        <taxon>Basidiomycota</taxon>
        <taxon>Agaricomycotina</taxon>
        <taxon>Agaricomycetes</taxon>
        <taxon>Agaricomycetidae</taxon>
        <taxon>Agaricales</taxon>
        <taxon>Marasmiineae</taxon>
        <taxon>Mycenaceae</taxon>
        <taxon>Mycena</taxon>
    </lineage>
</organism>
<gene>
    <name evidence="2" type="ORF">DFH08DRAFT_950985</name>
</gene>
<evidence type="ECO:0000313" key="2">
    <source>
        <dbReference type="EMBL" id="KAJ7362747.1"/>
    </source>
</evidence>
<name>A0AAD7AM64_9AGAR</name>